<name>A0A2V3DTA0_9MICC</name>
<reference evidence="2 3" key="1">
    <citation type="submission" date="2018-05" db="EMBL/GenBank/DDBJ databases">
        <title>Genetic diversity of glacier-inhabiting Cryobacterium bacteria in China and description of Cryobacterium mengkeensis sp. nov. and Arthrobacter glacialis sp. nov.</title>
        <authorList>
            <person name="Liu Q."/>
            <person name="Xin Y.-H."/>
        </authorList>
    </citation>
    <scope>NUCLEOTIDE SEQUENCE [LARGE SCALE GENOMIC DNA]</scope>
    <source>
        <strain evidence="2 3">GP3</strain>
    </source>
</reference>
<dbReference type="EMBL" id="QHLZ01000003">
    <property type="protein sequence ID" value="PXA66446.1"/>
    <property type="molecule type" value="Genomic_DNA"/>
</dbReference>
<keyword evidence="1" id="KW-0472">Membrane</keyword>
<evidence type="ECO:0000256" key="1">
    <source>
        <dbReference type="SAM" id="Phobius"/>
    </source>
</evidence>
<keyword evidence="1" id="KW-0812">Transmembrane</keyword>
<dbReference type="Proteomes" id="UP000246303">
    <property type="component" value="Unassembled WGS sequence"/>
</dbReference>
<accession>A0A2V3DTA0</accession>
<evidence type="ECO:0000313" key="3">
    <source>
        <dbReference type="Proteomes" id="UP000246303"/>
    </source>
</evidence>
<protein>
    <submittedName>
        <fullName evidence="2">Uncharacterized protein</fullName>
    </submittedName>
</protein>
<evidence type="ECO:0000313" key="2">
    <source>
        <dbReference type="EMBL" id="PXA66446.1"/>
    </source>
</evidence>
<proteinExistence type="predicted"/>
<dbReference type="AlphaFoldDB" id="A0A2V3DTA0"/>
<organism evidence="2 3">
    <name type="scientific">Arthrobacter psychrochitiniphilus</name>
    <dbReference type="NCBI Taxonomy" id="291045"/>
    <lineage>
        <taxon>Bacteria</taxon>
        <taxon>Bacillati</taxon>
        <taxon>Actinomycetota</taxon>
        <taxon>Actinomycetes</taxon>
        <taxon>Micrococcales</taxon>
        <taxon>Micrococcaceae</taxon>
        <taxon>Arthrobacter</taxon>
    </lineage>
</organism>
<sequence length="143" mass="14514">MAGSPLLRGSLIALMLILGLLAMHGVHRSAPAAFQATPFHGTPFHGTTADSSSMHGAGPAVMSAAADTGVFIAPDAMCANCPSGALSMTVSCVAAVVLAFLLLLPGILTGRLRQAPRAGPPPHVHGLPRPSTPSLNFLCINRC</sequence>
<keyword evidence="1" id="KW-1133">Transmembrane helix</keyword>
<gene>
    <name evidence="2" type="ORF">CVS29_07160</name>
</gene>
<keyword evidence="3" id="KW-1185">Reference proteome</keyword>
<feature type="transmembrane region" description="Helical" evidence="1">
    <location>
        <begin position="85"/>
        <end position="108"/>
    </location>
</feature>
<comment type="caution">
    <text evidence="2">The sequence shown here is derived from an EMBL/GenBank/DDBJ whole genome shotgun (WGS) entry which is preliminary data.</text>
</comment>